<name>A0A5C5YDS3_9BACT</name>
<evidence type="ECO:0000259" key="9">
    <source>
        <dbReference type="Pfam" id="PF00884"/>
    </source>
</evidence>
<comment type="caution">
    <text evidence="10">The sequence shown here is derived from an EMBL/GenBank/DDBJ whole genome shotgun (WGS) entry which is preliminary data.</text>
</comment>
<dbReference type="Gene3D" id="3.30.1120.10">
    <property type="match status" value="1"/>
</dbReference>
<keyword evidence="6" id="KW-0106">Calcium</keyword>
<feature type="chain" id="PRO_5022746656" evidence="8">
    <location>
        <begin position="24"/>
        <end position="485"/>
    </location>
</feature>
<feature type="region of interest" description="Disordered" evidence="7">
    <location>
        <begin position="450"/>
        <end position="485"/>
    </location>
</feature>
<evidence type="ECO:0000256" key="6">
    <source>
        <dbReference type="ARBA" id="ARBA00022837"/>
    </source>
</evidence>
<dbReference type="EMBL" id="SJPK01000003">
    <property type="protein sequence ID" value="TWT73079.1"/>
    <property type="molecule type" value="Genomic_DNA"/>
</dbReference>
<keyword evidence="11" id="KW-1185">Reference proteome</keyword>
<dbReference type="EC" id="3.1.6.1" evidence="10"/>
<dbReference type="GO" id="GO:0004065">
    <property type="term" value="F:arylsulfatase activity"/>
    <property type="evidence" value="ECO:0007669"/>
    <property type="project" value="UniProtKB-EC"/>
</dbReference>
<dbReference type="Gene3D" id="3.40.720.10">
    <property type="entry name" value="Alkaline Phosphatase, subunit A"/>
    <property type="match status" value="1"/>
</dbReference>
<dbReference type="AlphaFoldDB" id="A0A5C5YDS3"/>
<dbReference type="PANTHER" id="PTHR42693:SF42">
    <property type="entry name" value="ARYLSULFATASE G"/>
    <property type="match status" value="1"/>
</dbReference>
<dbReference type="PANTHER" id="PTHR42693">
    <property type="entry name" value="ARYLSULFATASE FAMILY MEMBER"/>
    <property type="match status" value="1"/>
</dbReference>
<organism evidence="10 11">
    <name type="scientific">Allorhodopirellula solitaria</name>
    <dbReference type="NCBI Taxonomy" id="2527987"/>
    <lineage>
        <taxon>Bacteria</taxon>
        <taxon>Pseudomonadati</taxon>
        <taxon>Planctomycetota</taxon>
        <taxon>Planctomycetia</taxon>
        <taxon>Pirellulales</taxon>
        <taxon>Pirellulaceae</taxon>
        <taxon>Allorhodopirellula</taxon>
    </lineage>
</organism>
<keyword evidence="5 10" id="KW-0378">Hydrolase</keyword>
<accession>A0A5C5YDS3</accession>
<protein>
    <submittedName>
        <fullName evidence="10">Arylsulfatase</fullName>
        <ecNumber evidence="10">3.1.6.1</ecNumber>
    </submittedName>
</protein>
<gene>
    <name evidence="10" type="primary">atsA_23</name>
    <name evidence="10" type="ORF">CA85_15450</name>
</gene>
<dbReference type="OrthoDB" id="9783154at2"/>
<evidence type="ECO:0000256" key="4">
    <source>
        <dbReference type="ARBA" id="ARBA00022729"/>
    </source>
</evidence>
<dbReference type="Proteomes" id="UP000318053">
    <property type="component" value="Unassembled WGS sequence"/>
</dbReference>
<keyword evidence="4 8" id="KW-0732">Signal</keyword>
<dbReference type="Pfam" id="PF00884">
    <property type="entry name" value="Sulfatase"/>
    <property type="match status" value="1"/>
</dbReference>
<evidence type="ECO:0000256" key="3">
    <source>
        <dbReference type="ARBA" id="ARBA00022723"/>
    </source>
</evidence>
<reference evidence="10 11" key="1">
    <citation type="submission" date="2019-02" db="EMBL/GenBank/DDBJ databases">
        <title>Deep-cultivation of Planctomycetes and their phenomic and genomic characterization uncovers novel biology.</title>
        <authorList>
            <person name="Wiegand S."/>
            <person name="Jogler M."/>
            <person name="Boedeker C."/>
            <person name="Pinto D."/>
            <person name="Vollmers J."/>
            <person name="Rivas-Marin E."/>
            <person name="Kohn T."/>
            <person name="Peeters S.H."/>
            <person name="Heuer A."/>
            <person name="Rast P."/>
            <person name="Oberbeckmann S."/>
            <person name="Bunk B."/>
            <person name="Jeske O."/>
            <person name="Meyerdierks A."/>
            <person name="Storesund J.E."/>
            <person name="Kallscheuer N."/>
            <person name="Luecker S."/>
            <person name="Lage O.M."/>
            <person name="Pohl T."/>
            <person name="Merkel B.J."/>
            <person name="Hornburger P."/>
            <person name="Mueller R.-W."/>
            <person name="Bruemmer F."/>
            <person name="Labrenz M."/>
            <person name="Spormann A.M."/>
            <person name="Op Den Camp H."/>
            <person name="Overmann J."/>
            <person name="Amann R."/>
            <person name="Jetten M.S.M."/>
            <person name="Mascher T."/>
            <person name="Medema M.H."/>
            <person name="Devos D.P."/>
            <person name="Kaster A.-K."/>
            <person name="Ovreas L."/>
            <person name="Rohde M."/>
            <person name="Galperin M.Y."/>
            <person name="Jogler C."/>
        </authorList>
    </citation>
    <scope>NUCLEOTIDE SEQUENCE [LARGE SCALE GENOMIC DNA]</scope>
    <source>
        <strain evidence="10 11">CA85</strain>
    </source>
</reference>
<evidence type="ECO:0000256" key="2">
    <source>
        <dbReference type="ARBA" id="ARBA00008779"/>
    </source>
</evidence>
<dbReference type="InterPro" id="IPR000917">
    <property type="entry name" value="Sulfatase_N"/>
</dbReference>
<proteinExistence type="inferred from homology"/>
<evidence type="ECO:0000313" key="11">
    <source>
        <dbReference type="Proteomes" id="UP000318053"/>
    </source>
</evidence>
<feature type="domain" description="Sulfatase N-terminal" evidence="9">
    <location>
        <begin position="28"/>
        <end position="354"/>
    </location>
</feature>
<dbReference type="SUPFAM" id="SSF53649">
    <property type="entry name" value="Alkaline phosphatase-like"/>
    <property type="match status" value="1"/>
</dbReference>
<evidence type="ECO:0000256" key="8">
    <source>
        <dbReference type="SAM" id="SignalP"/>
    </source>
</evidence>
<dbReference type="InterPro" id="IPR050738">
    <property type="entry name" value="Sulfatase"/>
</dbReference>
<keyword evidence="3" id="KW-0479">Metal-binding</keyword>
<evidence type="ECO:0000256" key="5">
    <source>
        <dbReference type="ARBA" id="ARBA00022801"/>
    </source>
</evidence>
<evidence type="ECO:0000313" key="10">
    <source>
        <dbReference type="EMBL" id="TWT73079.1"/>
    </source>
</evidence>
<comment type="similarity">
    <text evidence="2">Belongs to the sulfatase family.</text>
</comment>
<evidence type="ECO:0000256" key="7">
    <source>
        <dbReference type="SAM" id="MobiDB-lite"/>
    </source>
</evidence>
<feature type="signal peptide" evidence="8">
    <location>
        <begin position="1"/>
        <end position="23"/>
    </location>
</feature>
<feature type="compositionally biased region" description="Low complexity" evidence="7">
    <location>
        <begin position="476"/>
        <end position="485"/>
    </location>
</feature>
<evidence type="ECO:0000256" key="1">
    <source>
        <dbReference type="ARBA" id="ARBA00001913"/>
    </source>
</evidence>
<dbReference type="InterPro" id="IPR017850">
    <property type="entry name" value="Alkaline_phosphatase_core_sf"/>
</dbReference>
<sequence precursor="true">MKILHPICLSLLALLLLTPSLSAEQAKPNFVFLLVDDLGWGDFGCYGAEFYETPHIDKLASDGMLFTNSYAACTVCSPSRAAILSGCYPARLQLTDWITGHKRPHAKLSVPDWNMRIEHDRVLLPEALKEAGYATGFFGKWHLMPIGEPDFDEHYPTSHGFDVNVGGREWGQPKGPGRYFSPFGMPNLDDGESGDFLTDKLTDAAVDFLDTEADQNPFLLYFSYYTLHGPIMAPPELVEKYRNKAKTFENSKNEFLNPARAGMVEKLDDSVGRIMAKLEERGIAENTVIILTGDNGGDNDRTTGGLRDFKGFSHEGAVREPLVVKWPGHAEPGSTCDEMVIGTDLYPTMLQIAGLAPRPDEHLDGVSITPLLTGAETTLPRQSLYWHYPHYHRTQPYGAVRHDDWKLIEFFEDGRLELFNLKTDPFETKDVASKRPEKAKQLLAELNHWRDEVNAQPMTANPDWIPENTKKKQRQKSQQQRQDKK</sequence>
<dbReference type="CDD" id="cd16144">
    <property type="entry name" value="ARS_like"/>
    <property type="match status" value="1"/>
</dbReference>
<dbReference type="RefSeq" id="WP_146390656.1">
    <property type="nucleotide sequence ID" value="NZ_SJPK01000003.1"/>
</dbReference>
<dbReference type="GO" id="GO:0046872">
    <property type="term" value="F:metal ion binding"/>
    <property type="evidence" value="ECO:0007669"/>
    <property type="project" value="UniProtKB-KW"/>
</dbReference>
<comment type="cofactor">
    <cofactor evidence="1">
        <name>Ca(2+)</name>
        <dbReference type="ChEBI" id="CHEBI:29108"/>
    </cofactor>
</comment>